<accession>A0A1I4W8Z0</accession>
<dbReference type="Pfam" id="PF04365">
    <property type="entry name" value="BrnT_toxin"/>
    <property type="match status" value="1"/>
</dbReference>
<name>A0A1I4W8Z0_9HYPH</name>
<reference evidence="1 2" key="1">
    <citation type="submission" date="2017-12" db="EMBL/GenBank/DDBJ databases">
        <title>Anaerobic carbon monoxide metabolism by Pleomorphomonas carboxyditropha sp. nov., a new mesophilic hydrogenogenic carboxidotroph.</title>
        <authorList>
            <person name="Esquivel-Elizondo S."/>
            <person name="Krajmalnik-Brown R."/>
        </authorList>
    </citation>
    <scope>NUCLEOTIDE SEQUENCE [LARGE SCALE GENOMIC DNA]</scope>
    <source>
        <strain evidence="1 2">R5-392</strain>
    </source>
</reference>
<dbReference type="InterPro" id="IPR007460">
    <property type="entry name" value="BrnT_toxin"/>
</dbReference>
<dbReference type="EMBL" id="PJNW01000015">
    <property type="protein sequence ID" value="PKR87951.1"/>
    <property type="molecule type" value="Genomic_DNA"/>
</dbReference>
<dbReference type="OrthoDB" id="839663at2"/>
<dbReference type="Gene3D" id="3.10.450.530">
    <property type="entry name" value="Ribonuclease toxin, BrnT, of type II toxin-antitoxin system"/>
    <property type="match status" value="1"/>
</dbReference>
<dbReference type="RefSeq" id="WP_101290690.1">
    <property type="nucleotide sequence ID" value="NZ_FOUQ01000015.1"/>
</dbReference>
<keyword evidence="2" id="KW-1185">Reference proteome</keyword>
<sequence>MQIEFDPIKRATNLTKHHIDLTEAEQVFEGDTLTIEDDRFNYGEQRFITIGRLAGRMMVIVWTPRGAARRIISMRKANDREQAAYSPRL</sequence>
<organism evidence="1 2">
    <name type="scientific">Pleomorphomonas diazotrophica</name>
    <dbReference type="NCBI Taxonomy" id="1166257"/>
    <lineage>
        <taxon>Bacteria</taxon>
        <taxon>Pseudomonadati</taxon>
        <taxon>Pseudomonadota</taxon>
        <taxon>Alphaproteobacteria</taxon>
        <taxon>Hyphomicrobiales</taxon>
        <taxon>Pleomorphomonadaceae</taxon>
        <taxon>Pleomorphomonas</taxon>
    </lineage>
</organism>
<gene>
    <name evidence="1" type="ORF">CXZ10_17670</name>
</gene>
<dbReference type="AlphaFoldDB" id="A0A1I4W8Z0"/>
<dbReference type="InterPro" id="IPR038573">
    <property type="entry name" value="BrnT_sf"/>
</dbReference>
<comment type="caution">
    <text evidence="1">The sequence shown here is derived from an EMBL/GenBank/DDBJ whole genome shotgun (WGS) entry which is preliminary data.</text>
</comment>
<proteinExistence type="predicted"/>
<evidence type="ECO:0000313" key="1">
    <source>
        <dbReference type="EMBL" id="PKR87951.1"/>
    </source>
</evidence>
<evidence type="ECO:0000313" key="2">
    <source>
        <dbReference type="Proteomes" id="UP000233491"/>
    </source>
</evidence>
<protein>
    <submittedName>
        <fullName evidence="1">BrnT family toxin</fullName>
    </submittedName>
</protein>
<dbReference type="Proteomes" id="UP000233491">
    <property type="component" value="Unassembled WGS sequence"/>
</dbReference>